<reference evidence="2" key="1">
    <citation type="journal article" date="2022" name="Mol. Ecol. Resour.">
        <title>The genomes of chicory, endive, great burdock and yacon provide insights into Asteraceae palaeo-polyploidization history and plant inulin production.</title>
        <authorList>
            <person name="Fan W."/>
            <person name="Wang S."/>
            <person name="Wang H."/>
            <person name="Wang A."/>
            <person name="Jiang F."/>
            <person name="Liu H."/>
            <person name="Zhao H."/>
            <person name="Xu D."/>
            <person name="Zhang Y."/>
        </authorList>
    </citation>
    <scope>NUCLEOTIDE SEQUENCE [LARGE SCALE GENOMIC DNA]</scope>
    <source>
        <strain evidence="2">cv. Punajuju</strain>
    </source>
</reference>
<accession>A0ACB8ZKT3</accession>
<evidence type="ECO:0000313" key="2">
    <source>
        <dbReference type="Proteomes" id="UP001055811"/>
    </source>
</evidence>
<proteinExistence type="predicted"/>
<dbReference type="Proteomes" id="UP001055811">
    <property type="component" value="Linkage Group LG08"/>
</dbReference>
<gene>
    <name evidence="1" type="ORF">L2E82_41771</name>
</gene>
<dbReference type="EMBL" id="CM042016">
    <property type="protein sequence ID" value="KAI3698314.1"/>
    <property type="molecule type" value="Genomic_DNA"/>
</dbReference>
<reference evidence="1 2" key="2">
    <citation type="journal article" date="2022" name="Mol. Ecol. Resour.">
        <title>The genomes of chicory, endive, great burdock and yacon provide insights into Asteraceae paleo-polyploidization history and plant inulin production.</title>
        <authorList>
            <person name="Fan W."/>
            <person name="Wang S."/>
            <person name="Wang H."/>
            <person name="Wang A."/>
            <person name="Jiang F."/>
            <person name="Liu H."/>
            <person name="Zhao H."/>
            <person name="Xu D."/>
            <person name="Zhang Y."/>
        </authorList>
    </citation>
    <scope>NUCLEOTIDE SEQUENCE [LARGE SCALE GENOMIC DNA]</scope>
    <source>
        <strain evidence="2">cv. Punajuju</strain>
        <tissue evidence="1">Leaves</tissue>
    </source>
</reference>
<protein>
    <submittedName>
        <fullName evidence="1">Uncharacterized protein</fullName>
    </submittedName>
</protein>
<organism evidence="1 2">
    <name type="scientific">Cichorium intybus</name>
    <name type="common">Chicory</name>
    <dbReference type="NCBI Taxonomy" id="13427"/>
    <lineage>
        <taxon>Eukaryota</taxon>
        <taxon>Viridiplantae</taxon>
        <taxon>Streptophyta</taxon>
        <taxon>Embryophyta</taxon>
        <taxon>Tracheophyta</taxon>
        <taxon>Spermatophyta</taxon>
        <taxon>Magnoliopsida</taxon>
        <taxon>eudicotyledons</taxon>
        <taxon>Gunneridae</taxon>
        <taxon>Pentapetalae</taxon>
        <taxon>asterids</taxon>
        <taxon>campanulids</taxon>
        <taxon>Asterales</taxon>
        <taxon>Asteraceae</taxon>
        <taxon>Cichorioideae</taxon>
        <taxon>Cichorieae</taxon>
        <taxon>Cichoriinae</taxon>
        <taxon>Cichorium</taxon>
    </lineage>
</organism>
<comment type="caution">
    <text evidence="1">The sequence shown here is derived from an EMBL/GenBank/DDBJ whole genome shotgun (WGS) entry which is preliminary data.</text>
</comment>
<keyword evidence="2" id="KW-1185">Reference proteome</keyword>
<sequence length="110" mass="12370">MVQMTANAKLKPINLTDDIVPRVMPFIYNSVKIHGKGKAFFTWMGPLPVVHVTEPALIREILADYNKFQKPKGGNPLLRLLARGVASADADQWSFALSLTELFRLQKLHL</sequence>
<evidence type="ECO:0000313" key="1">
    <source>
        <dbReference type="EMBL" id="KAI3698314.1"/>
    </source>
</evidence>
<name>A0ACB8ZKT3_CICIN</name>